<dbReference type="SMART" id="SM00710">
    <property type="entry name" value="PbH1"/>
    <property type="match status" value="7"/>
</dbReference>
<evidence type="ECO:0000313" key="10">
    <source>
        <dbReference type="Proteomes" id="UP000009168"/>
    </source>
</evidence>
<keyword evidence="5" id="KW-0732">Signal</keyword>
<keyword evidence="8 9" id="KW-0812">Transmembrane</keyword>
<reference evidence="10" key="1">
    <citation type="journal article" date="2006" name="PLoS Biol.">
        <title>Macronuclear genome sequence of the ciliate Tetrahymena thermophila, a model eukaryote.</title>
        <authorList>
            <person name="Eisen J.A."/>
            <person name="Coyne R.S."/>
            <person name="Wu M."/>
            <person name="Wu D."/>
            <person name="Thiagarajan M."/>
            <person name="Wortman J.R."/>
            <person name="Badger J.H."/>
            <person name="Ren Q."/>
            <person name="Amedeo P."/>
            <person name="Jones K.M."/>
            <person name="Tallon L.J."/>
            <person name="Delcher A.L."/>
            <person name="Salzberg S.L."/>
            <person name="Silva J.C."/>
            <person name="Haas B.J."/>
            <person name="Majoros W.H."/>
            <person name="Farzad M."/>
            <person name="Carlton J.M."/>
            <person name="Smith R.K. Jr."/>
            <person name="Garg J."/>
            <person name="Pearlman R.E."/>
            <person name="Karrer K.M."/>
            <person name="Sun L."/>
            <person name="Manning G."/>
            <person name="Elde N.C."/>
            <person name="Turkewitz A.P."/>
            <person name="Asai D.J."/>
            <person name="Wilkes D.E."/>
            <person name="Wang Y."/>
            <person name="Cai H."/>
            <person name="Collins K."/>
            <person name="Stewart B.A."/>
            <person name="Lee S.R."/>
            <person name="Wilamowska K."/>
            <person name="Weinberg Z."/>
            <person name="Ruzzo W.L."/>
            <person name="Wloga D."/>
            <person name="Gaertig J."/>
            <person name="Frankel J."/>
            <person name="Tsao C.-C."/>
            <person name="Gorovsky M.A."/>
            <person name="Keeling P.J."/>
            <person name="Waller R.F."/>
            <person name="Patron N.J."/>
            <person name="Cherry J.M."/>
            <person name="Stover N.A."/>
            <person name="Krieger C.J."/>
            <person name="del Toro C."/>
            <person name="Ryder H.F."/>
            <person name="Williamson S.C."/>
            <person name="Barbeau R.A."/>
            <person name="Hamilton E.P."/>
            <person name="Orias E."/>
        </authorList>
    </citation>
    <scope>NUCLEOTIDE SEQUENCE [LARGE SCALE GENOMIC DNA]</scope>
    <source>
        <strain evidence="10">SB210</strain>
    </source>
</reference>
<dbReference type="InterPro" id="IPR011050">
    <property type="entry name" value="Pectin_lyase_fold/virulence"/>
</dbReference>
<organism evidence="9 10">
    <name type="scientific">Tetrahymena thermophila (strain SB210)</name>
    <dbReference type="NCBI Taxonomy" id="312017"/>
    <lineage>
        <taxon>Eukaryota</taxon>
        <taxon>Sar</taxon>
        <taxon>Alveolata</taxon>
        <taxon>Ciliophora</taxon>
        <taxon>Intramacronucleata</taxon>
        <taxon>Oligohymenophorea</taxon>
        <taxon>Hymenostomatida</taxon>
        <taxon>Tetrahymenina</taxon>
        <taxon>Tetrahymenidae</taxon>
        <taxon>Tetrahymena</taxon>
    </lineage>
</organism>
<name>I7MGZ8_TETTS</name>
<keyword evidence="10" id="KW-1185">Reference proteome</keyword>
<proteinExistence type="predicted"/>
<keyword evidence="6 8" id="KW-0472">Membrane</keyword>
<evidence type="ECO:0000256" key="7">
    <source>
        <dbReference type="ARBA" id="ARBA00023237"/>
    </source>
</evidence>
<dbReference type="PANTHER" id="PTHR11319">
    <property type="entry name" value="G PROTEIN-COUPLED RECEPTOR-RELATED"/>
    <property type="match status" value="1"/>
</dbReference>
<dbReference type="Proteomes" id="UP000009168">
    <property type="component" value="Unassembled WGS sequence"/>
</dbReference>
<dbReference type="InterPro" id="IPR003368">
    <property type="entry name" value="POMP_repeat"/>
</dbReference>
<evidence type="ECO:0000256" key="3">
    <source>
        <dbReference type="ARBA" id="ARBA00004613"/>
    </source>
</evidence>
<evidence type="ECO:0000256" key="2">
    <source>
        <dbReference type="ARBA" id="ARBA00004442"/>
    </source>
</evidence>
<evidence type="ECO:0000256" key="6">
    <source>
        <dbReference type="ARBA" id="ARBA00023136"/>
    </source>
</evidence>
<feature type="transmembrane region" description="Helical" evidence="8">
    <location>
        <begin position="2726"/>
        <end position="2754"/>
    </location>
</feature>
<comment type="subcellular location">
    <subcellularLocation>
        <location evidence="1">Cell envelope</location>
    </subcellularLocation>
    <subcellularLocation>
        <location evidence="2">Cell outer membrane</location>
    </subcellularLocation>
    <subcellularLocation>
        <location evidence="3">Secreted</location>
    </subcellularLocation>
</comment>
<dbReference type="GeneID" id="7827252"/>
<keyword evidence="8" id="KW-1133">Transmembrane helix</keyword>
<dbReference type="InParanoid" id="I7MGZ8"/>
<protein>
    <submittedName>
        <fullName evidence="9">Transmembrane protein, putative</fullName>
    </submittedName>
</protein>
<evidence type="ECO:0000256" key="8">
    <source>
        <dbReference type="SAM" id="Phobius"/>
    </source>
</evidence>
<evidence type="ECO:0000256" key="4">
    <source>
        <dbReference type="ARBA" id="ARBA00022525"/>
    </source>
</evidence>
<feature type="transmembrane region" description="Helical" evidence="8">
    <location>
        <begin position="2878"/>
        <end position="2904"/>
    </location>
</feature>
<dbReference type="SUPFAM" id="SSF51126">
    <property type="entry name" value="Pectin lyase-like"/>
    <property type="match status" value="1"/>
</dbReference>
<feature type="transmembrane region" description="Helical" evidence="8">
    <location>
        <begin position="2818"/>
        <end position="2838"/>
    </location>
</feature>
<evidence type="ECO:0000256" key="1">
    <source>
        <dbReference type="ARBA" id="ARBA00004196"/>
    </source>
</evidence>
<keyword evidence="4" id="KW-0964">Secreted</keyword>
<sequence>MTFCNNGYCLYNGYCLTYSNNQQQIYQDKQIYGVDFNNVCINSNTNTRAQYCSNNIDSICSSIEGYCFKINSSYPIGKLSNTNQCIQANQIYNQPIYNCYRQTDTLVCLYQNNNQYGCFLFGSPYSNSQNIVGIGQNESNYYYTCYQQQQGTPFQCISGYCIDDKTNNCYQFDKTQNRIGTQQGTYLCLPYNPGVNQNPIECISNYCLLKKASISYCQSLGQDYVYCKSASQVCLADGQFSSSPIIQSSLEYCSYQFTIFSNYYCQLTDKNNSSRQAKAQDGSCQSFSSSNSIYCAFGNYCLYQSKCIDLDYAYQTYNLPARLKDSTCSSEGVTVSTYCASKYCIYAQRCVQLNPYQLIGKEINTTNCLLEGQTSQYGAAFCYEGYCKRVNPFTSIIECIKIQDEATWAIDTNGMCLSKVQAQSATNIQYCIPNRYCLDPSGYCRLTQPNECIDQNYRCANQLSTTQCRQCNLSQCLIPQTHTCIQVTPEYCIGYDNQCQLIDPIKPVMCKACARNACYFSASKTCSSFQSIYLQKTYCIKWNDYDQNCTFQNMDNQNDMCGAQDGQCISMSTNKCLKCNSYTVQIGDLKCYTADQITIIKQQSQQNSGNTPVVRLFQQIINYVKEDVYFDQNNQTQICSNGCAACNSGNNCTRCSQDYFLFKNIQSQQQICLSCNVPSFQYNDYPEYSYIQLMQNSAIGQFYQLSNYYSNIIGKCSQCNTNLNQWYMPQLNNLLQCSSYDMQYGQLQRFTTLPNIPSYFKVVQANNNQFQLIQSSPPASKCKKSNCQTCSFDNSGLETCLNCEKFYTLNLNNQCISCPINCTSCFYGGFLNGQSMNWNQNTDYYDWLKKQTLTPQLYNLYCYECNQGFTLRQSCQQQQSQCIDMQYGDDASRISFSLNYYFLPRTQASTFFHCFKCMNTPSSRLVAIINSDKTSSCDASKAQIIGCTYEVQYQISGIKKIYCLQCDNNMVFHYEDSLQCYGFCNLQILGCQSCYSYQAQDSKSLIYQCTQCNQGMHPTFTGCQYCPTGCSTCYEISSQADTNKEIENLTNQIIYYNIQNTVQDRLNYNKNNSYRTICTTCQQGYILDTETNLCKKSSCGDNCGWCQLINQQPICIYCNTALMNQIFQLQQYIVSLYQLSALKQDDIVNFSNQKDNCYLCPFACKTCNTTDTSQQSTNLYNTQCFSCKDINKINTPLKQDYEFRYDNERQRCTLCKRNDQSCYYTKNTTIYAQCKNLNSQIGDGTINNPINLLRTQEVKWDQVILNEDNYLKSVVYLNELSIKELYVNIILLGDQCEVDDDILIKTTLMQQFQSLRVLNITILNSQRVQTGNIFQPFYKLKIYNQILISGFSHVTFKNVNIIQHILTYSSNTVKIQGWKNIQSVEFIQVNIISNVVEQIQQKFQNMYYASFQIQLVDLQQSLKLSEFQMLAFQLQKSTFFKLTNQQSNPKNITLDFNQVQIQQNKLINSVFLEVQSEIVNFINKNFLLINNQLTNSSQLFNFNAQSSLSYVNSQQSQINIVNNTVQNLSCFFLNPNYIQNNIYDIVIENNMFANILQSHGVYNFNLIQIVKMSIKNNIFKNQILFQSLQQSSQLTQQQYSQQVSTFLFSNLNILLNQVQNQEIMIVKIVGSQGLSQQINIRDVLINQQVSNVQQMSCFIFSISNLNTAIIQDLQYLNSNYPSIISTNGINHLVIKNIVLFYDTSFINSINQYLLYLSNTAQNLLVKNVKANNLKSTNSIIMIDNQLLDTQLPFNSQSQVRIQDLIFDNNSLNVVNVISTIAAVRIFSIQQQVIFIDNILFQKNSIYLSKDTIYLGTESGSGLSINASRSTIYITKSLFQDQFSQISRNTLVVEALNLNIVSTKFQNTANIDSYQLSNTQGCFLFASVCNLQISKSIFTRGFAQSGGAIYLQPIKQALHYLNDVEIDGNISSFNQVQSQGGGVFLDTSKCESIDLYIKDSIIQNNYSLQSGGALYVINSLTKIFISISSCIFMNNFSGADGSSLSAIFPNQSKGNLLIENSSFLYNQQELDQNLFRQAIKYFNSNSFLQSSILNLGNFVNVVIQNNIFRNIQSYQLSKRSLKANNQNIVCMGTIVINQCLSLLDKQNSYQNIQQCQSAISINCQIISIDSSNYRQIQDFQISTTQNMPNSQDMNYLILYSAQFLIDIRFANFENIICQYCQRSSLILSSKTVKITSSTFTNNTSNNGGALLFNDYQNNQQFMTIKSQNLQTSNQLYIQNSTFKNNFCQNDGGSIYLNATNNLVASIANSIFSNNTSKNNGGAIYSNQLLPQTQSTISIISSLILNNQANKGAVYYSLSNPINLQDPSNYIQNNKALEFGAEDVFIPSSFLLIYDKGQFNNLYAINLTSQTLDVNFYGVFLTNHREQFKEIKDDIYLNLVYDSSVLSITPQNIPFQNGVFNLTKELTIYGKLGMKIQVQLKLIYSNQKYSNVFNQINNYLENQKITFQLQQYCYPGQQIVQVKGKYDTCTQCQYQFYSLEQNSKYCSKCNIDAAVCYQDQILLKNGYWRENNKSDIILSCSDNNQNCIGDLNPYDESRQSQKKFNSTQNYYCKVGHIGALCQDCDLMAQYWKDSFMQYGNKQCINCKNTQNILIIFLVILAFFVVFALIQIYQIIKSTYNQILIKYCKLIGLDTKQVITKTDDTAIYIKILVNYLQILSIIIDADIGIPFQVARIIKSIANPLQSALETQDCLLKEIYQNLQFQFNFIYFRVVASQVFLLLVILCILLLITTWSLLLRKTHYLKSYFKVAILYFLIANQPGVLNIILGTASCNQIGSKYYIKQYSSIECNQNHMVYSLTLLFPILLVWTLIFQALLFFLLRTKRFDLDKIKVRIGFGYLYQEYTLKTYQWEQIKIFQKTFLIFSSNLLFSNSILNLACQLLINLIYKLLSNHIKPYQSAKLNKLDNQCSNIGCISLGLGIIMTQSKQIYLELAALFLLAIINFFGLTLIFLRVFEQKIDKLKQLFESIYPFLLRSQFFKKHFMHKIHFIPRKKITDLWGFLRKLLTKQKLKYTKLQRKEEFYLIKMKRYYNHSQNMLTQVTLEKHKIQKILKKNLEKIQARTSTSNLEISQVNYLNASIEFAQNRSFDVLEELDQQEKKSKLQ</sequence>
<dbReference type="NCBIfam" id="TIGR01376">
    <property type="entry name" value="POMP_repeat"/>
    <property type="match status" value="1"/>
</dbReference>
<dbReference type="PANTHER" id="PTHR11319:SF35">
    <property type="entry name" value="OUTER MEMBRANE PROTEIN PMPC-RELATED"/>
    <property type="match status" value="1"/>
</dbReference>
<dbReference type="EMBL" id="GG662536">
    <property type="protein sequence ID" value="EAR85627.2"/>
    <property type="molecule type" value="Genomic_DNA"/>
</dbReference>
<dbReference type="GO" id="GO:0005576">
    <property type="term" value="C:extracellular region"/>
    <property type="evidence" value="ECO:0007669"/>
    <property type="project" value="UniProtKB-SubCell"/>
</dbReference>
<dbReference type="KEGG" id="tet:TTHERM_00420350"/>
<evidence type="ECO:0000313" key="9">
    <source>
        <dbReference type="EMBL" id="EAR85627.2"/>
    </source>
</evidence>
<feature type="transmembrane region" description="Helical" evidence="8">
    <location>
        <begin position="2950"/>
        <end position="2972"/>
    </location>
</feature>
<feature type="transmembrane region" description="Helical" evidence="8">
    <location>
        <begin position="2610"/>
        <end position="2633"/>
    </location>
</feature>
<gene>
    <name evidence="9" type="ORF">TTHERM_00420350</name>
</gene>
<keyword evidence="7" id="KW-0998">Cell outer membrane</keyword>
<dbReference type="InterPro" id="IPR006626">
    <property type="entry name" value="PbH1"/>
</dbReference>
<evidence type="ECO:0000256" key="5">
    <source>
        <dbReference type="ARBA" id="ARBA00022729"/>
    </source>
</evidence>
<dbReference type="RefSeq" id="XP_001033290.2">
    <property type="nucleotide sequence ID" value="XM_001033290.2"/>
</dbReference>
<accession>I7MGZ8</accession>